<evidence type="ECO:0000256" key="9">
    <source>
        <dbReference type="ARBA" id="ARBA00023204"/>
    </source>
</evidence>
<evidence type="ECO:0000256" key="6">
    <source>
        <dbReference type="ARBA" id="ARBA00022763"/>
    </source>
</evidence>
<evidence type="ECO:0000313" key="14">
    <source>
        <dbReference type="Proteomes" id="UP000433883"/>
    </source>
</evidence>
<dbReference type="GO" id="GO:0000077">
    <property type="term" value="P:DNA damage checkpoint signaling"/>
    <property type="evidence" value="ECO:0007669"/>
    <property type="project" value="InterPro"/>
</dbReference>
<evidence type="ECO:0000256" key="8">
    <source>
        <dbReference type="ARBA" id="ARBA00023136"/>
    </source>
</evidence>
<evidence type="ECO:0000313" key="13">
    <source>
        <dbReference type="EMBL" id="KAE9967269.1"/>
    </source>
</evidence>
<keyword evidence="9" id="KW-0234">DNA repair</keyword>
<evidence type="ECO:0000256" key="2">
    <source>
        <dbReference type="ARBA" id="ARBA00004141"/>
    </source>
</evidence>
<proteinExistence type="inferred from homology"/>
<comment type="subcellular location">
    <subcellularLocation>
        <location evidence="2">Membrane</location>
        <topology evidence="2">Multi-pass membrane protein</topology>
    </subcellularLocation>
    <subcellularLocation>
        <location evidence="1">Nucleus</location>
    </subcellularLocation>
</comment>
<sequence>MSSADLLQVWEAAKATPFSPAVGKDSQFFVASILLSTAFILSGVFLLNRSILTLPTLGIPASLAFGYITKPLPPNTLPNSLARTMSQSDLPIFNAVSGSARQLFLLLRCISFSPKVQVQLTEDGLRFSVEESSVLEGMIFLEKSLFTTFQFNAPPPSSPSSESSSAVDDASTPTFSISMPSLLETLQIFGASEPKPNPYNRGDTFTGNAFSNQVLGISGSCRLSYEAPGDPLTVVLEESSIRTTCELVTYEPSFTSDIPFARDALTLKVIMRASYLFDAIAELSTSSPDRVSLAASQSTFTLAAASTMGSAVVDFHRDSREPFKSTSNTSAPNGDSSEIAGTGTGLLETFTVPEGTFSQTYKFSHIAATKKALAAATKVSIRADDQGVLSLQFMIENLEGGGVSFVDFRFVPLVGEEGDEDEAGENDTEEE</sequence>
<dbReference type="SUPFAM" id="SSF55979">
    <property type="entry name" value="DNA clamp"/>
    <property type="match status" value="1"/>
</dbReference>
<feature type="transmembrane region" description="Helical" evidence="12">
    <location>
        <begin position="28"/>
        <end position="47"/>
    </location>
</feature>
<organism evidence="13 14">
    <name type="scientific">Venturia inaequalis</name>
    <name type="common">Apple scab fungus</name>
    <dbReference type="NCBI Taxonomy" id="5025"/>
    <lineage>
        <taxon>Eukaryota</taxon>
        <taxon>Fungi</taxon>
        <taxon>Dikarya</taxon>
        <taxon>Ascomycota</taxon>
        <taxon>Pezizomycotina</taxon>
        <taxon>Dothideomycetes</taxon>
        <taxon>Pleosporomycetidae</taxon>
        <taxon>Venturiales</taxon>
        <taxon>Venturiaceae</taxon>
        <taxon>Venturia</taxon>
    </lineage>
</organism>
<dbReference type="AlphaFoldDB" id="A0A8H3YNK8"/>
<comment type="similarity">
    <text evidence="3">Belongs to the OST5 family.</text>
</comment>
<feature type="compositionally biased region" description="Polar residues" evidence="11">
    <location>
        <begin position="324"/>
        <end position="336"/>
    </location>
</feature>
<dbReference type="Pfam" id="PF02144">
    <property type="entry name" value="Rad1"/>
    <property type="match status" value="1"/>
</dbReference>
<dbReference type="InterPro" id="IPR046938">
    <property type="entry name" value="DNA_clamp_sf"/>
</dbReference>
<evidence type="ECO:0000256" key="10">
    <source>
        <dbReference type="ARBA" id="ARBA00023242"/>
    </source>
</evidence>
<keyword evidence="7 12" id="KW-1133">Transmembrane helix</keyword>
<keyword evidence="10" id="KW-0539">Nucleus</keyword>
<protein>
    <recommendedName>
        <fullName evidence="15">DNA repair exonuclease rad1</fullName>
    </recommendedName>
</protein>
<evidence type="ECO:0000256" key="4">
    <source>
        <dbReference type="ARBA" id="ARBA00010991"/>
    </source>
</evidence>
<comment type="caution">
    <text evidence="13">The sequence shown here is derived from an EMBL/GenBank/DDBJ whole genome shotgun (WGS) entry which is preliminary data.</text>
</comment>
<dbReference type="Proteomes" id="UP000433883">
    <property type="component" value="Unassembled WGS sequence"/>
</dbReference>
<dbReference type="GO" id="GO:0006281">
    <property type="term" value="P:DNA repair"/>
    <property type="evidence" value="ECO:0007669"/>
    <property type="project" value="UniProtKB-KW"/>
</dbReference>
<evidence type="ECO:0000256" key="12">
    <source>
        <dbReference type="SAM" id="Phobius"/>
    </source>
</evidence>
<keyword evidence="8 12" id="KW-0472">Membrane</keyword>
<dbReference type="PANTHER" id="PTHR10870:SF0">
    <property type="entry name" value="CELL CYCLE CHECKPOINT PROTEIN RAD1"/>
    <property type="match status" value="1"/>
</dbReference>
<dbReference type="PRINTS" id="PR01245">
    <property type="entry name" value="RAD1REC1"/>
</dbReference>
<dbReference type="InterPro" id="IPR003021">
    <property type="entry name" value="Rad1_Rec1_Rad17"/>
</dbReference>
<comment type="similarity">
    <text evidence="4">Belongs to the rad1 family.</text>
</comment>
<feature type="region of interest" description="Disordered" evidence="11">
    <location>
        <begin position="322"/>
        <end position="342"/>
    </location>
</feature>
<evidence type="ECO:0000256" key="1">
    <source>
        <dbReference type="ARBA" id="ARBA00004123"/>
    </source>
</evidence>
<dbReference type="PANTHER" id="PTHR10870">
    <property type="entry name" value="CELL CYCLE CHECKPOINT PROTEIN RAD1"/>
    <property type="match status" value="1"/>
</dbReference>
<dbReference type="EMBL" id="WNWQ01000478">
    <property type="protein sequence ID" value="KAE9967269.1"/>
    <property type="molecule type" value="Genomic_DNA"/>
</dbReference>
<gene>
    <name evidence="13" type="ORF">BLS_006465</name>
</gene>
<dbReference type="InterPro" id="IPR007915">
    <property type="entry name" value="TMEM258/Ost5"/>
</dbReference>
<reference evidence="13 14" key="1">
    <citation type="submission" date="2019-11" db="EMBL/GenBank/DDBJ databases">
        <title>Venturia inaequalis Genome Resource.</title>
        <authorList>
            <person name="Lichtner F.J."/>
        </authorList>
    </citation>
    <scope>NUCLEOTIDE SEQUENCE [LARGE SCALE GENOMIC DNA]</scope>
    <source>
        <strain evidence="13">Bline_iso_100314</strain>
    </source>
</reference>
<dbReference type="Gene3D" id="3.70.10.10">
    <property type="match status" value="1"/>
</dbReference>
<accession>A0A8H3YNK8</accession>
<evidence type="ECO:0000256" key="5">
    <source>
        <dbReference type="ARBA" id="ARBA00022692"/>
    </source>
</evidence>
<keyword evidence="6" id="KW-0227">DNA damage</keyword>
<evidence type="ECO:0008006" key="15">
    <source>
        <dbReference type="Google" id="ProtNLM"/>
    </source>
</evidence>
<evidence type="ECO:0000256" key="3">
    <source>
        <dbReference type="ARBA" id="ARBA00009825"/>
    </source>
</evidence>
<dbReference type="Pfam" id="PF05251">
    <property type="entry name" value="Ost5"/>
    <property type="match status" value="1"/>
</dbReference>
<dbReference type="GO" id="GO:0030896">
    <property type="term" value="C:checkpoint clamp complex"/>
    <property type="evidence" value="ECO:0007669"/>
    <property type="project" value="TreeGrafter"/>
</dbReference>
<evidence type="ECO:0000256" key="7">
    <source>
        <dbReference type="ARBA" id="ARBA00022989"/>
    </source>
</evidence>
<name>A0A8H3YNK8_VENIN</name>
<evidence type="ECO:0000256" key="11">
    <source>
        <dbReference type="SAM" id="MobiDB-lite"/>
    </source>
</evidence>
<dbReference type="GO" id="GO:0008250">
    <property type="term" value="C:oligosaccharyltransferase complex"/>
    <property type="evidence" value="ECO:0007669"/>
    <property type="project" value="InterPro"/>
</dbReference>
<keyword evidence="5 12" id="KW-0812">Transmembrane</keyword>